<evidence type="ECO:0000313" key="12">
    <source>
        <dbReference type="EMBL" id="EIE22474.1"/>
    </source>
</evidence>
<dbReference type="FunFam" id="3.40.50.300:FF:000372">
    <property type="entry name" value="Adenylate kinase isoenzyme 6 homolog"/>
    <property type="match status" value="1"/>
</dbReference>
<dbReference type="Proteomes" id="UP000007264">
    <property type="component" value="Unassembled WGS sequence"/>
</dbReference>
<dbReference type="EMBL" id="AGSI01000010">
    <property type="protein sequence ID" value="EIE22474.1"/>
    <property type="molecule type" value="Genomic_DNA"/>
</dbReference>
<evidence type="ECO:0000256" key="4">
    <source>
        <dbReference type="ARBA" id="ARBA00022552"/>
    </source>
</evidence>
<feature type="binding site" evidence="10">
    <location>
        <position position="22"/>
    </location>
    <ligand>
        <name>ATP</name>
        <dbReference type="ChEBI" id="CHEBI:30616"/>
    </ligand>
</feature>
<comment type="caution">
    <text evidence="10">Lacks conserved residue(s) required for the propagation of feature annotation.</text>
</comment>
<dbReference type="InterPro" id="IPR027417">
    <property type="entry name" value="P-loop_NTPase"/>
</dbReference>
<organism evidence="12 13">
    <name type="scientific">Coccomyxa subellipsoidea (strain C-169)</name>
    <name type="common">Green microalga</name>
    <dbReference type="NCBI Taxonomy" id="574566"/>
    <lineage>
        <taxon>Eukaryota</taxon>
        <taxon>Viridiplantae</taxon>
        <taxon>Chlorophyta</taxon>
        <taxon>core chlorophytes</taxon>
        <taxon>Trebouxiophyceae</taxon>
        <taxon>Trebouxiophyceae incertae sedis</taxon>
        <taxon>Coccomyxaceae</taxon>
        <taxon>Coccomyxa</taxon>
        <taxon>Coccomyxa subellipsoidea</taxon>
    </lineage>
</organism>
<reference evidence="12 13" key="1">
    <citation type="journal article" date="2012" name="Genome Biol.">
        <title>The genome of the polar eukaryotic microalga coccomyxa subellipsoidea reveals traits of cold adaptation.</title>
        <authorList>
            <person name="Blanc G."/>
            <person name="Agarkova I."/>
            <person name="Grimwood J."/>
            <person name="Kuo A."/>
            <person name="Brueggeman A."/>
            <person name="Dunigan D."/>
            <person name="Gurnon J."/>
            <person name="Ladunga I."/>
            <person name="Lindquist E."/>
            <person name="Lucas S."/>
            <person name="Pangilinan J."/>
            <person name="Proschold T."/>
            <person name="Salamov A."/>
            <person name="Schmutz J."/>
            <person name="Weeks D."/>
            <person name="Yamada T."/>
            <person name="Claverie J.M."/>
            <person name="Grigoriev I."/>
            <person name="Van Etten J."/>
            <person name="Lomsadze A."/>
            <person name="Borodovsky M."/>
        </authorList>
    </citation>
    <scope>NUCLEOTIDE SEQUENCE [LARGE SCALE GENOMIC DNA]</scope>
    <source>
        <strain evidence="12 13">C-169</strain>
    </source>
</reference>
<dbReference type="HAMAP" id="MF_00039">
    <property type="entry name" value="Adenylate_kinase_AK6"/>
    <property type="match status" value="1"/>
</dbReference>
<keyword evidence="4 10" id="KW-0698">rRNA processing</keyword>
<evidence type="ECO:0000256" key="1">
    <source>
        <dbReference type="ARBA" id="ARBA00000582"/>
    </source>
</evidence>
<dbReference type="OrthoDB" id="10251185at2759"/>
<dbReference type="GO" id="GO:0005524">
    <property type="term" value="F:ATP binding"/>
    <property type="evidence" value="ECO:0007669"/>
    <property type="project" value="UniProtKB-KW"/>
</dbReference>
<dbReference type="GO" id="GO:0016887">
    <property type="term" value="F:ATP hydrolysis activity"/>
    <property type="evidence" value="ECO:0007669"/>
    <property type="project" value="UniProtKB-UniRule"/>
</dbReference>
<dbReference type="GO" id="GO:0005634">
    <property type="term" value="C:nucleus"/>
    <property type="evidence" value="ECO:0007669"/>
    <property type="project" value="UniProtKB-SubCell"/>
</dbReference>
<evidence type="ECO:0000256" key="6">
    <source>
        <dbReference type="ARBA" id="ARBA00022741"/>
    </source>
</evidence>
<dbReference type="GeneID" id="17040460"/>
<dbReference type="InterPro" id="IPR020618">
    <property type="entry name" value="Adenyl_kinase_AK6"/>
</dbReference>
<dbReference type="KEGG" id="csl:COCSUDRAFT_16595"/>
<feature type="binding site" evidence="10">
    <location>
        <position position="118"/>
    </location>
    <ligand>
        <name>ATP</name>
        <dbReference type="ChEBI" id="CHEBI:30616"/>
    </ligand>
</feature>
<comment type="subunit">
    <text evidence="10">Interacts with small ribosomal subunit protein uS11. Not a structural component of 43S pre-ribosomes, but transiently interacts with them by binding to uS11.</text>
</comment>
<comment type="subcellular location">
    <subcellularLocation>
        <location evidence="10">Cytoplasm</location>
    </subcellularLocation>
    <subcellularLocation>
        <location evidence="10">Nucleus</location>
    </subcellularLocation>
</comment>
<dbReference type="GO" id="GO:0005737">
    <property type="term" value="C:cytoplasm"/>
    <property type="evidence" value="ECO:0007669"/>
    <property type="project" value="UniProtKB-SubCell"/>
</dbReference>
<accession>I0YVQ5</accession>
<evidence type="ECO:0000313" key="13">
    <source>
        <dbReference type="Proteomes" id="UP000007264"/>
    </source>
</evidence>
<evidence type="ECO:0000256" key="7">
    <source>
        <dbReference type="ARBA" id="ARBA00022777"/>
    </source>
</evidence>
<dbReference type="SUPFAM" id="SSF52540">
    <property type="entry name" value="P-loop containing nucleoside triphosphate hydrolases"/>
    <property type="match status" value="1"/>
</dbReference>
<comment type="function">
    <text evidence="10">Broad-specificity nucleoside monophosphate (NMP) kinase that catalyzes the reversible transfer of the terminal phosphate group between nucleoside triphosphates and monophosphates. Has also ATPase activity. Involved in the late cytoplasmic maturation steps of the 40S ribosomal particles, specifically 18S rRNA maturation. While NMP activity is not required for ribosome maturation, ATPase activity is. Associates transiently with small ribosomal subunit protein uS11. ATP hydrolysis breaks the interaction with uS11. May temporarily remove uS11 from the ribosome to enable a conformational change of the ribosomal RNA that is needed for the final maturation step of the small ribosomal subunit. Its NMP activity may have a role in nuclear energy homeostasis.</text>
</comment>
<protein>
    <recommendedName>
        <fullName evidence="10">Adenylate kinase isoenzyme 6 homolog</fullName>
        <shortName evidence="10">AK6</shortName>
        <ecNumber evidence="10">2.7.4.3</ecNumber>
    </recommendedName>
    <alternativeName>
        <fullName evidence="10">Dual activity adenylate kinase/ATPase</fullName>
        <shortName evidence="10">AK/ATPase</shortName>
    </alternativeName>
</protein>
<feature type="binding site" evidence="10">
    <location>
        <position position="27"/>
    </location>
    <ligand>
        <name>ATP</name>
        <dbReference type="ChEBI" id="CHEBI:30616"/>
    </ligand>
</feature>
<evidence type="ECO:0000256" key="8">
    <source>
        <dbReference type="ARBA" id="ARBA00022840"/>
    </source>
</evidence>
<feature type="region of interest" description="NMPbind" evidence="10">
    <location>
        <begin position="42"/>
        <end position="65"/>
    </location>
</feature>
<dbReference type="EC" id="2.7.4.3" evidence="10"/>
<evidence type="ECO:0000256" key="3">
    <source>
        <dbReference type="ARBA" id="ARBA00022517"/>
    </source>
</evidence>
<keyword evidence="3 10" id="KW-0690">Ribosome biogenesis</keyword>
<keyword evidence="12" id="KW-0378">Hydrolase</keyword>
<keyword evidence="7 10" id="KW-0418">Kinase</keyword>
<comment type="caution">
    <text evidence="12">The sequence shown here is derived from an EMBL/GenBank/DDBJ whole genome shotgun (WGS) entry which is preliminary data.</text>
</comment>
<feature type="binding site" evidence="10">
    <location>
        <position position="25"/>
    </location>
    <ligand>
        <name>ATP</name>
        <dbReference type="ChEBI" id="CHEBI:30616"/>
    </ligand>
</feature>
<evidence type="ECO:0000256" key="11">
    <source>
        <dbReference type="SAM" id="MobiDB-lite"/>
    </source>
</evidence>
<proteinExistence type="inferred from homology"/>
<dbReference type="PANTHER" id="PTHR12595">
    <property type="entry name" value="POS9-ACTIVATING FACTOR FAP7-RELATED"/>
    <property type="match status" value="1"/>
</dbReference>
<dbReference type="Pfam" id="PF13238">
    <property type="entry name" value="AAA_18"/>
    <property type="match status" value="1"/>
</dbReference>
<keyword evidence="9 10" id="KW-0539">Nucleus</keyword>
<keyword evidence="2 10" id="KW-0963">Cytoplasm</keyword>
<feature type="region of interest" description="Disordered" evidence="11">
    <location>
        <begin position="1"/>
        <end position="23"/>
    </location>
</feature>
<comment type="catalytic activity">
    <reaction evidence="1 10">
        <text>AMP + ATP = 2 ADP</text>
        <dbReference type="Rhea" id="RHEA:12973"/>
        <dbReference type="ChEBI" id="CHEBI:30616"/>
        <dbReference type="ChEBI" id="CHEBI:456215"/>
        <dbReference type="ChEBI" id="CHEBI:456216"/>
        <dbReference type="EC" id="2.7.4.3"/>
    </reaction>
</comment>
<dbReference type="AlphaFoldDB" id="I0YVQ5"/>
<dbReference type="eggNOG" id="KOG3347">
    <property type="taxonomic scope" value="Eukaryota"/>
</dbReference>
<keyword evidence="6 10" id="KW-0547">Nucleotide-binding</keyword>
<dbReference type="GO" id="GO:0042274">
    <property type="term" value="P:ribosomal small subunit biogenesis"/>
    <property type="evidence" value="ECO:0007669"/>
    <property type="project" value="UniProtKB-UniRule"/>
</dbReference>
<feature type="compositionally biased region" description="Basic and acidic residues" evidence="11">
    <location>
        <begin position="1"/>
        <end position="10"/>
    </location>
</feature>
<dbReference type="GO" id="GO:0006364">
    <property type="term" value="P:rRNA processing"/>
    <property type="evidence" value="ECO:0007669"/>
    <property type="project" value="UniProtKB-KW"/>
</dbReference>
<name>I0YVQ5_COCSC</name>
<dbReference type="PANTHER" id="PTHR12595:SF0">
    <property type="entry name" value="ADENYLATE KINASE ISOENZYME 6"/>
    <property type="match status" value="1"/>
</dbReference>
<sequence>MQPESLEGKRRQPNVLVTGTPGTGKSTTCEQIAEATGLRYINVGDLVKTQDLHCGWDDEFSCHIIDEDKVCDALEDQMGRGGNIVDYHGCDFFPERWFDLVIVLQTDNTVLYERLEKRQVGYSQNKVTENVECEIMHVIVEEAMDSYRQEIVQVLPSNTVEDLESNVERTVQWYKQVMCQVR</sequence>
<comment type="similarity">
    <text evidence="10">Belongs to the adenylate kinase family. AK6 subfamily.</text>
</comment>
<dbReference type="GO" id="GO:0004017">
    <property type="term" value="F:AMP kinase activity"/>
    <property type="evidence" value="ECO:0007669"/>
    <property type="project" value="UniProtKB-UniRule"/>
</dbReference>
<keyword evidence="13" id="KW-1185">Reference proteome</keyword>
<keyword evidence="8 10" id="KW-0067">ATP-binding</keyword>
<feature type="binding site" evidence="10">
    <location>
        <position position="24"/>
    </location>
    <ligand>
        <name>ATP</name>
        <dbReference type="ChEBI" id="CHEBI:30616"/>
    </ligand>
</feature>
<feature type="binding site" evidence="10">
    <location>
        <position position="26"/>
    </location>
    <ligand>
        <name>ATP</name>
        <dbReference type="ChEBI" id="CHEBI:30616"/>
    </ligand>
</feature>
<evidence type="ECO:0000256" key="2">
    <source>
        <dbReference type="ARBA" id="ARBA00022490"/>
    </source>
</evidence>
<evidence type="ECO:0000256" key="10">
    <source>
        <dbReference type="HAMAP-Rule" id="MF_03173"/>
    </source>
</evidence>
<comment type="catalytic activity">
    <reaction evidence="10">
        <text>ATP + H2O = ADP + phosphate + H(+)</text>
        <dbReference type="Rhea" id="RHEA:13065"/>
        <dbReference type="ChEBI" id="CHEBI:15377"/>
        <dbReference type="ChEBI" id="CHEBI:15378"/>
        <dbReference type="ChEBI" id="CHEBI:30616"/>
        <dbReference type="ChEBI" id="CHEBI:43474"/>
        <dbReference type="ChEBI" id="CHEBI:456216"/>
    </reaction>
</comment>
<keyword evidence="5 10" id="KW-0808">Transferase</keyword>
<gene>
    <name evidence="12" type="ORF">COCSUDRAFT_16595</name>
</gene>
<dbReference type="RefSeq" id="XP_005647018.1">
    <property type="nucleotide sequence ID" value="XM_005646961.1"/>
</dbReference>
<dbReference type="STRING" id="574566.I0YVQ5"/>
<evidence type="ECO:0000256" key="9">
    <source>
        <dbReference type="ARBA" id="ARBA00023242"/>
    </source>
</evidence>
<dbReference type="Gene3D" id="3.40.50.300">
    <property type="entry name" value="P-loop containing nucleotide triphosphate hydrolases"/>
    <property type="match status" value="1"/>
</dbReference>
<evidence type="ECO:0000256" key="5">
    <source>
        <dbReference type="ARBA" id="ARBA00022679"/>
    </source>
</evidence>